<dbReference type="GO" id="GO:0016628">
    <property type="term" value="F:oxidoreductase activity, acting on the CH-CH group of donors, NAD or NADP as acceptor"/>
    <property type="evidence" value="ECO:0007669"/>
    <property type="project" value="UniProtKB-ARBA"/>
</dbReference>
<evidence type="ECO:0000259" key="4">
    <source>
        <dbReference type="Pfam" id="PF00724"/>
    </source>
</evidence>
<keyword evidence="3" id="KW-0560">Oxidoreductase</keyword>
<dbReference type="AlphaFoldDB" id="M7PG53"/>
<dbReference type="Proteomes" id="UP000012019">
    <property type="component" value="Unassembled WGS sequence"/>
</dbReference>
<dbReference type="OrthoDB" id="8523426at2"/>
<evidence type="ECO:0000313" key="6">
    <source>
        <dbReference type="Proteomes" id="UP000012019"/>
    </source>
</evidence>
<protein>
    <submittedName>
        <fullName evidence="5">Flavin oxidoreductase/NADH oxidase</fullName>
    </submittedName>
</protein>
<dbReference type="eggNOG" id="COG1902">
    <property type="taxonomic scope" value="Bacteria"/>
</dbReference>
<comment type="cofactor">
    <cofactor evidence="1">
        <name>FMN</name>
        <dbReference type="ChEBI" id="CHEBI:58210"/>
    </cofactor>
</comment>
<dbReference type="PANTHER" id="PTHR22893">
    <property type="entry name" value="NADH OXIDOREDUCTASE-RELATED"/>
    <property type="match status" value="1"/>
</dbReference>
<dbReference type="GO" id="GO:0005829">
    <property type="term" value="C:cytosol"/>
    <property type="evidence" value="ECO:0007669"/>
    <property type="project" value="UniProtKB-ARBA"/>
</dbReference>
<dbReference type="Pfam" id="PF00724">
    <property type="entry name" value="Oxidored_FMN"/>
    <property type="match status" value="1"/>
</dbReference>
<dbReference type="InterPro" id="IPR013785">
    <property type="entry name" value="Aldolase_TIM"/>
</dbReference>
<evidence type="ECO:0000256" key="3">
    <source>
        <dbReference type="ARBA" id="ARBA00023002"/>
    </source>
</evidence>
<gene>
    <name evidence="5" type="ORF">MPL1_08317</name>
</gene>
<keyword evidence="6" id="KW-1185">Reference proteome</keyword>
<sequence>MNHSNAQPTNLLSPIQIGDLTLKNRVVMAPLTRNRAGEGLVPTEMNVTYYRQRASAGLIISEGAQIADDALGYPLTPGIHSQAQIDGWKKVTDAVHAEQGLIFVQLWHCGRVSHSSMLPNGQLPYAPSAIKPAGEVFTYEGLKPYETPHELSVDEIQHIIEQYRHAARCAKEAGFDGVEIHGANGYLLDQFLRDGTNKREDQYGGSVENRARLLMEVTEAVCEIWDSKRVGIRLSPLQPFNDLYDSNPEATFSYVVDQLNRFKLAYLHITEMGAETLGAAGPYFDISQLRQLWNGVYMTNSNYDYFSGNEALSSGKADLISFGKLFIANPDLPERFANDAPLNEPDPNSFYGGDERGYIDYPFLKQA</sequence>
<dbReference type="EMBL" id="APHR01000040">
    <property type="protein sequence ID" value="EMR12850.1"/>
    <property type="molecule type" value="Genomic_DNA"/>
</dbReference>
<organism evidence="5 6">
    <name type="scientific">Methylophaga lonarensis MPL</name>
    <dbReference type="NCBI Taxonomy" id="1286106"/>
    <lineage>
        <taxon>Bacteria</taxon>
        <taxon>Pseudomonadati</taxon>
        <taxon>Pseudomonadota</taxon>
        <taxon>Gammaproteobacteria</taxon>
        <taxon>Thiotrichales</taxon>
        <taxon>Piscirickettsiaceae</taxon>
        <taxon>Methylophaga</taxon>
    </lineage>
</organism>
<comment type="similarity">
    <text evidence="2">Belongs to the NADH:flavin oxidoreductase/NADH oxidase family.</text>
</comment>
<evidence type="ECO:0000256" key="2">
    <source>
        <dbReference type="ARBA" id="ARBA00005979"/>
    </source>
</evidence>
<dbReference type="FunFam" id="3.20.20.70:FF:000059">
    <property type="entry name" value="N-ethylmaleimide reductase, FMN-linked"/>
    <property type="match status" value="1"/>
</dbReference>
<name>M7PG53_9GAMM</name>
<dbReference type="InterPro" id="IPR001155">
    <property type="entry name" value="OxRdtase_FMN_N"/>
</dbReference>
<dbReference type="RefSeq" id="WP_009726641.1">
    <property type="nucleotide sequence ID" value="NZ_APHR01000040.1"/>
</dbReference>
<proteinExistence type="inferred from homology"/>
<dbReference type="PANTHER" id="PTHR22893:SF91">
    <property type="entry name" value="NADPH DEHYDROGENASE 2-RELATED"/>
    <property type="match status" value="1"/>
</dbReference>
<dbReference type="CDD" id="cd02933">
    <property type="entry name" value="OYE_like_FMN"/>
    <property type="match status" value="1"/>
</dbReference>
<dbReference type="InterPro" id="IPR045247">
    <property type="entry name" value="Oye-like"/>
</dbReference>
<dbReference type="GO" id="GO:0010181">
    <property type="term" value="F:FMN binding"/>
    <property type="evidence" value="ECO:0007669"/>
    <property type="project" value="InterPro"/>
</dbReference>
<comment type="caution">
    <text evidence="5">The sequence shown here is derived from an EMBL/GenBank/DDBJ whole genome shotgun (WGS) entry which is preliminary data.</text>
</comment>
<dbReference type="SUPFAM" id="SSF51395">
    <property type="entry name" value="FMN-linked oxidoreductases"/>
    <property type="match status" value="1"/>
</dbReference>
<feature type="domain" description="NADH:flavin oxidoreductase/NADH oxidase N-terminal" evidence="4">
    <location>
        <begin position="11"/>
        <end position="342"/>
    </location>
</feature>
<reference evidence="5 6" key="1">
    <citation type="journal article" date="2013" name="Genome Announc.">
        <title>Draft Genome Sequence of Methylophaga lonarensis MPLT, a Haloalkaliphilic (Non-Methane-Utilizing) Methylotroph.</title>
        <authorList>
            <person name="Shetty S.A."/>
            <person name="Marathe N.P."/>
            <person name="Munot H."/>
            <person name="Antony C.P."/>
            <person name="Dhotre D.P."/>
            <person name="Murrell J.C."/>
            <person name="Shouche Y.S."/>
        </authorList>
    </citation>
    <scope>NUCLEOTIDE SEQUENCE [LARGE SCALE GENOMIC DNA]</scope>
    <source>
        <strain evidence="5 6">MPL</strain>
    </source>
</reference>
<evidence type="ECO:0000313" key="5">
    <source>
        <dbReference type="EMBL" id="EMR12850.1"/>
    </source>
</evidence>
<evidence type="ECO:0000256" key="1">
    <source>
        <dbReference type="ARBA" id="ARBA00001917"/>
    </source>
</evidence>
<dbReference type="Gene3D" id="3.20.20.70">
    <property type="entry name" value="Aldolase class I"/>
    <property type="match status" value="1"/>
</dbReference>
<accession>M7PG53</accession>
<dbReference type="STRING" id="1286106.MPL1_08317"/>
<dbReference type="PATRIC" id="fig|1286106.3.peg.1669"/>